<dbReference type="PANTHER" id="PTHR21024:SF0">
    <property type="entry name" value="ELECTRON TRANSFER FLAVOPROTEIN REGULATORY FACTOR 1"/>
    <property type="match status" value="1"/>
</dbReference>
<dbReference type="GO" id="GO:0005739">
    <property type="term" value="C:mitochondrion"/>
    <property type="evidence" value="ECO:0007669"/>
    <property type="project" value="TreeGrafter"/>
</dbReference>
<keyword evidence="4" id="KW-1185">Reference proteome</keyword>
<feature type="domain" description="Complex 1 LYR protein" evidence="2">
    <location>
        <begin position="10"/>
        <end position="63"/>
    </location>
</feature>
<proteinExistence type="inferred from homology"/>
<dbReference type="GO" id="GO:0022904">
    <property type="term" value="P:respiratory electron transport chain"/>
    <property type="evidence" value="ECO:0007669"/>
    <property type="project" value="TreeGrafter"/>
</dbReference>
<dbReference type="EMBL" id="ML119649">
    <property type="protein sequence ID" value="RPA86526.1"/>
    <property type="molecule type" value="Genomic_DNA"/>
</dbReference>
<accession>A0A3N4ILG6</accession>
<organism evidence="3 4">
    <name type="scientific">Ascobolus immersus RN42</name>
    <dbReference type="NCBI Taxonomy" id="1160509"/>
    <lineage>
        <taxon>Eukaryota</taxon>
        <taxon>Fungi</taxon>
        <taxon>Dikarya</taxon>
        <taxon>Ascomycota</taxon>
        <taxon>Pezizomycotina</taxon>
        <taxon>Pezizomycetes</taxon>
        <taxon>Pezizales</taxon>
        <taxon>Ascobolaceae</taxon>
        <taxon>Ascobolus</taxon>
    </lineage>
</organism>
<dbReference type="STRING" id="1160509.A0A3N4ILG6"/>
<dbReference type="Pfam" id="PF05347">
    <property type="entry name" value="Complex1_LYR"/>
    <property type="match status" value="1"/>
</dbReference>
<dbReference type="Proteomes" id="UP000275078">
    <property type="component" value="Unassembled WGS sequence"/>
</dbReference>
<evidence type="ECO:0000259" key="2">
    <source>
        <dbReference type="Pfam" id="PF05347"/>
    </source>
</evidence>
<gene>
    <name evidence="3" type="ORF">BJ508DRAFT_411212</name>
</gene>
<dbReference type="GO" id="GO:0090324">
    <property type="term" value="P:negative regulation of oxidative phosphorylation"/>
    <property type="evidence" value="ECO:0007669"/>
    <property type="project" value="InterPro"/>
</dbReference>
<dbReference type="InterPro" id="IPR008011">
    <property type="entry name" value="Complex1_LYR_dom"/>
</dbReference>
<evidence type="ECO:0000256" key="1">
    <source>
        <dbReference type="ARBA" id="ARBA00009508"/>
    </source>
</evidence>
<evidence type="ECO:0000313" key="3">
    <source>
        <dbReference type="EMBL" id="RPA86526.1"/>
    </source>
</evidence>
<dbReference type="InterPro" id="IPR045296">
    <property type="entry name" value="Complex1_LYR_ETFRF1_LYRM5"/>
</dbReference>
<dbReference type="AlphaFoldDB" id="A0A3N4ILG6"/>
<sequence>MPPVNPHRHQILSAYKYLLYLGRDYPHSKGYPWFREKCYNAFARNRAETDVGKIEEGLKRAEYVIKEIEALYYLKKYRTIKKAYESV</sequence>
<dbReference type="InterPro" id="IPR052000">
    <property type="entry name" value="ETFRF1"/>
</dbReference>
<protein>
    <submittedName>
        <fullName evidence="3">Putative growth hormone-inducible soluble protein</fullName>
    </submittedName>
</protein>
<dbReference type="OrthoDB" id="10258445at2759"/>
<comment type="similarity">
    <text evidence="1">Belongs to the complex I LYR family.</text>
</comment>
<name>A0A3N4ILG6_ASCIM</name>
<dbReference type="CDD" id="cd20265">
    <property type="entry name" value="Complex1_LYR_ETFRF1_LYRM5"/>
    <property type="match status" value="1"/>
</dbReference>
<reference evidence="3 4" key="1">
    <citation type="journal article" date="2018" name="Nat. Ecol. Evol.">
        <title>Pezizomycetes genomes reveal the molecular basis of ectomycorrhizal truffle lifestyle.</title>
        <authorList>
            <person name="Murat C."/>
            <person name="Payen T."/>
            <person name="Noel B."/>
            <person name="Kuo A."/>
            <person name="Morin E."/>
            <person name="Chen J."/>
            <person name="Kohler A."/>
            <person name="Krizsan K."/>
            <person name="Balestrini R."/>
            <person name="Da Silva C."/>
            <person name="Montanini B."/>
            <person name="Hainaut M."/>
            <person name="Levati E."/>
            <person name="Barry K.W."/>
            <person name="Belfiori B."/>
            <person name="Cichocki N."/>
            <person name="Clum A."/>
            <person name="Dockter R.B."/>
            <person name="Fauchery L."/>
            <person name="Guy J."/>
            <person name="Iotti M."/>
            <person name="Le Tacon F."/>
            <person name="Lindquist E.A."/>
            <person name="Lipzen A."/>
            <person name="Malagnac F."/>
            <person name="Mello A."/>
            <person name="Molinier V."/>
            <person name="Miyauchi S."/>
            <person name="Poulain J."/>
            <person name="Riccioni C."/>
            <person name="Rubini A."/>
            <person name="Sitrit Y."/>
            <person name="Splivallo R."/>
            <person name="Traeger S."/>
            <person name="Wang M."/>
            <person name="Zifcakova L."/>
            <person name="Wipf D."/>
            <person name="Zambonelli A."/>
            <person name="Paolocci F."/>
            <person name="Nowrousian M."/>
            <person name="Ottonello S."/>
            <person name="Baldrian P."/>
            <person name="Spatafora J.W."/>
            <person name="Henrissat B."/>
            <person name="Nagy L.G."/>
            <person name="Aury J.M."/>
            <person name="Wincker P."/>
            <person name="Grigoriev I.V."/>
            <person name="Bonfante P."/>
            <person name="Martin F.M."/>
        </authorList>
    </citation>
    <scope>NUCLEOTIDE SEQUENCE [LARGE SCALE GENOMIC DNA]</scope>
    <source>
        <strain evidence="3 4">RN42</strain>
    </source>
</reference>
<dbReference type="PANTHER" id="PTHR21024">
    <property type="entry name" value="GROWTH HORMONE-INDUCIBLE SOLUBLE PROTEIN-RELATED"/>
    <property type="match status" value="1"/>
</dbReference>
<evidence type="ECO:0000313" key="4">
    <source>
        <dbReference type="Proteomes" id="UP000275078"/>
    </source>
</evidence>